<dbReference type="EMBL" id="PVLV01000102">
    <property type="protein sequence ID" value="PRH79706.1"/>
    <property type="molecule type" value="Genomic_DNA"/>
</dbReference>
<dbReference type="Proteomes" id="UP000239322">
    <property type="component" value="Unassembled WGS sequence"/>
</dbReference>
<feature type="region of interest" description="Disordered" evidence="1">
    <location>
        <begin position="1"/>
        <end position="42"/>
    </location>
</feature>
<keyword evidence="2" id="KW-0812">Transmembrane</keyword>
<name>A0A2S9PZ55_9ACTN</name>
<organism evidence="3 4">
    <name type="scientific">Streptomyces solincola</name>
    <dbReference type="NCBI Taxonomy" id="2100817"/>
    <lineage>
        <taxon>Bacteria</taxon>
        <taxon>Bacillati</taxon>
        <taxon>Actinomycetota</taxon>
        <taxon>Actinomycetes</taxon>
        <taxon>Kitasatosporales</taxon>
        <taxon>Streptomycetaceae</taxon>
        <taxon>Streptomyces</taxon>
    </lineage>
</organism>
<evidence type="ECO:0000256" key="1">
    <source>
        <dbReference type="SAM" id="MobiDB-lite"/>
    </source>
</evidence>
<reference evidence="3 4" key="1">
    <citation type="submission" date="2018-03" db="EMBL/GenBank/DDBJ databases">
        <title>Novel Streptomyces sp. from soil.</title>
        <authorList>
            <person name="Tan G.Y.A."/>
            <person name="Lee Z.Y."/>
        </authorList>
    </citation>
    <scope>NUCLEOTIDE SEQUENCE [LARGE SCALE GENOMIC DNA]</scope>
    <source>
        <strain evidence="3 4">ST5x</strain>
    </source>
</reference>
<evidence type="ECO:0000256" key="2">
    <source>
        <dbReference type="SAM" id="Phobius"/>
    </source>
</evidence>
<accession>A0A2S9PZ55</accession>
<evidence type="ECO:0000313" key="3">
    <source>
        <dbReference type="EMBL" id="PRH79706.1"/>
    </source>
</evidence>
<keyword evidence="2" id="KW-1133">Transmembrane helix</keyword>
<dbReference type="AlphaFoldDB" id="A0A2S9PZ55"/>
<comment type="caution">
    <text evidence="3">The sequence shown here is derived from an EMBL/GenBank/DDBJ whole genome shotgun (WGS) entry which is preliminary data.</text>
</comment>
<gene>
    <name evidence="3" type="ORF">C6N75_08145</name>
</gene>
<sequence>MHAYDEEAGEGPGPHGAAPPAAQAPAPPAQAAGGPAAPPAKAAGAGINGLSLPYQITAAVALAVIAVGGLLHVGMVFLHVAPANTLSKQHGEAVDDWVLPEFEQNWKLFAPNPLQQNVSVQVRAEIAGRDGGRRTTDWIDLSAEDGAAIRGAPLPSHTRQNELRRAWDFYVNSHTDDNRPNGRRGHLSEQYVRRIAMLRLSERELGGRVERVQLRSSTRTVEAPAWSDERHDTRAYHRVLPWWTVTAADLPAVAGGGRTEARR</sequence>
<evidence type="ECO:0000313" key="4">
    <source>
        <dbReference type="Proteomes" id="UP000239322"/>
    </source>
</evidence>
<feature type="compositionally biased region" description="Low complexity" evidence="1">
    <location>
        <begin position="15"/>
        <end position="42"/>
    </location>
</feature>
<dbReference type="InterPro" id="IPR043857">
    <property type="entry name" value="DUF5819"/>
</dbReference>
<keyword evidence="4" id="KW-1185">Reference proteome</keyword>
<proteinExistence type="predicted"/>
<dbReference type="RefSeq" id="WP_105868185.1">
    <property type="nucleotide sequence ID" value="NZ_PVLV01000102.1"/>
</dbReference>
<dbReference type="OrthoDB" id="9342777at2"/>
<dbReference type="Pfam" id="PF19136">
    <property type="entry name" value="DUF5819"/>
    <property type="match status" value="1"/>
</dbReference>
<feature type="transmembrane region" description="Helical" evidence="2">
    <location>
        <begin position="56"/>
        <end position="78"/>
    </location>
</feature>
<protein>
    <submittedName>
        <fullName evidence="3">Uncharacterized protein</fullName>
    </submittedName>
</protein>
<keyword evidence="2" id="KW-0472">Membrane</keyword>